<reference evidence="2" key="1">
    <citation type="submission" date="2016-11" db="EMBL/GenBank/DDBJ databases">
        <title>Trade-off between light-utilization and light-protection in marine flavobacteria.</title>
        <authorList>
            <person name="Kumagai Y."/>
            <person name="Yoshizawa S."/>
            <person name="Kogure K."/>
        </authorList>
    </citation>
    <scope>NUCLEOTIDE SEQUENCE [LARGE SCALE GENOMIC DNA]</scope>
    <source>
        <strain evidence="2">SG-18</strain>
    </source>
</reference>
<dbReference type="AlphaFoldDB" id="A0A2S7T4M9"/>
<dbReference type="OrthoDB" id="1430532at2"/>
<evidence type="ECO:0000313" key="2">
    <source>
        <dbReference type="Proteomes" id="UP000239366"/>
    </source>
</evidence>
<sequence length="177" mass="20556">MVFRALQEKLKVNSGRKLLKKLIAQPKEPTNRTKGLHSIGIIVDMDNFPEADTFYGLRNDFALRPNGVQIIGYKREYDKTSPFGIQFFTDRDLGWNGQIENGHVTEFLSREYDVLINYYERETLLLKLLTLSTTARLRVGFSEVDNRLNDLILDTTLEEIEAFKLELKKYLTVLGEY</sequence>
<evidence type="ECO:0000313" key="1">
    <source>
        <dbReference type="EMBL" id="PQJ14863.1"/>
    </source>
</evidence>
<protein>
    <submittedName>
        <fullName evidence="1">Uncharacterized protein</fullName>
    </submittedName>
</protein>
<name>A0A2S7T4M9_9FLAO</name>
<comment type="caution">
    <text evidence="1">The sequence shown here is derived from an EMBL/GenBank/DDBJ whole genome shotgun (WGS) entry which is preliminary data.</text>
</comment>
<dbReference type="InterPro" id="IPR054207">
    <property type="entry name" value="DUF6913"/>
</dbReference>
<accession>A0A2S7T4M9</accession>
<dbReference type="EMBL" id="MQVX01000001">
    <property type="protein sequence ID" value="PQJ14863.1"/>
    <property type="molecule type" value="Genomic_DNA"/>
</dbReference>
<proteinExistence type="predicted"/>
<keyword evidence="2" id="KW-1185">Reference proteome</keyword>
<organism evidence="1 2">
    <name type="scientific">Aureicoccus marinus</name>
    <dbReference type="NCBI Taxonomy" id="754435"/>
    <lineage>
        <taxon>Bacteria</taxon>
        <taxon>Pseudomonadati</taxon>
        <taxon>Bacteroidota</taxon>
        <taxon>Flavobacteriia</taxon>
        <taxon>Flavobacteriales</taxon>
        <taxon>Flavobacteriaceae</taxon>
        <taxon>Aureicoccus</taxon>
    </lineage>
</organism>
<gene>
    <name evidence="1" type="ORF">BST99_03135</name>
</gene>
<dbReference type="Proteomes" id="UP000239366">
    <property type="component" value="Unassembled WGS sequence"/>
</dbReference>
<dbReference type="Pfam" id="PF21857">
    <property type="entry name" value="DUF6913"/>
    <property type="match status" value="1"/>
</dbReference>